<proteinExistence type="predicted"/>
<evidence type="ECO:0008006" key="3">
    <source>
        <dbReference type="Google" id="ProtNLM"/>
    </source>
</evidence>
<dbReference type="RefSeq" id="WP_413778614.1">
    <property type="nucleotide sequence ID" value="NZ_JAUOZS010000001.1"/>
</dbReference>
<name>A0ABU3NTA7_9FIRM</name>
<dbReference type="EMBL" id="JAUOZS010000001">
    <property type="protein sequence ID" value="MDT8900054.1"/>
    <property type="molecule type" value="Genomic_DNA"/>
</dbReference>
<gene>
    <name evidence="1" type="ORF">Q4T40_02235</name>
</gene>
<comment type="caution">
    <text evidence="1">The sequence shown here is derived from an EMBL/GenBank/DDBJ whole genome shotgun (WGS) entry which is preliminary data.</text>
</comment>
<protein>
    <recommendedName>
        <fullName evidence="3">DNA (cytosine-5-)-methyltransferase</fullName>
    </recommendedName>
</protein>
<evidence type="ECO:0000313" key="1">
    <source>
        <dbReference type="EMBL" id="MDT8900054.1"/>
    </source>
</evidence>
<sequence length="308" mass="33620">MNREGSGGDDLATAVARQLWPTPRGFDANAVALLPCQNKDRKRSSPTHDGLARTVAMWPTPRANDAEKRGDFANDPRNGLPAVAKYWPMSAAQDTKNSTLLASQIGSDTVPGALLEQLWPTPRAGKTAGEDAETWLKRKEAGKVSTPPLELAVKMWPTPVAQDSTGSTGGFQHSSLRTEVLGQLNADWVECLMGFPIGWTDVECKTPRPWPGWPAPLGAGNWPTPQCFDATCGDLHGKEYTGANRHALKLGNCINSETGQYDYEPPRTTTGQKNRAKRLKCCGNSVVWLQVLPIMQAIMEVEYDFLYA</sequence>
<accession>A0ABU3NTA7</accession>
<reference evidence="1 2" key="1">
    <citation type="submission" date="2023-07" db="EMBL/GenBank/DDBJ databases">
        <title>The novel representative of Negativicutes class, Anaeroselena agilis gen. nov. sp. nov.</title>
        <authorList>
            <person name="Prokofeva M.I."/>
            <person name="Elcheninov A.G."/>
            <person name="Klyukina A."/>
            <person name="Kublanov I.V."/>
            <person name="Frolov E.N."/>
            <person name="Podosokorskaya O.A."/>
        </authorList>
    </citation>
    <scope>NUCLEOTIDE SEQUENCE [LARGE SCALE GENOMIC DNA]</scope>
    <source>
        <strain evidence="1 2">4137-cl</strain>
    </source>
</reference>
<dbReference type="Proteomes" id="UP001254848">
    <property type="component" value="Unassembled WGS sequence"/>
</dbReference>
<evidence type="ECO:0000313" key="2">
    <source>
        <dbReference type="Proteomes" id="UP001254848"/>
    </source>
</evidence>
<organism evidence="1 2">
    <name type="scientific">Anaeroselena agilis</name>
    <dbReference type="NCBI Taxonomy" id="3063788"/>
    <lineage>
        <taxon>Bacteria</taxon>
        <taxon>Bacillati</taxon>
        <taxon>Bacillota</taxon>
        <taxon>Negativicutes</taxon>
        <taxon>Acetonemataceae</taxon>
        <taxon>Anaeroselena</taxon>
    </lineage>
</organism>
<keyword evidence="2" id="KW-1185">Reference proteome</keyword>